<reference evidence="1" key="3">
    <citation type="submission" date="2015-02" db="UniProtKB">
        <authorList>
            <consortium name="EnsemblProtists"/>
        </authorList>
    </citation>
    <scope>IDENTIFICATION</scope>
    <source>
        <strain evidence="1">DAOM BR144</strain>
    </source>
</reference>
<dbReference type="HOGENOM" id="CLU_020723_0_0_1"/>
<keyword evidence="2" id="KW-1185">Reference proteome</keyword>
<evidence type="ECO:0000313" key="1">
    <source>
        <dbReference type="EnsemblProtists" id="PYU1_T014870"/>
    </source>
</evidence>
<protein>
    <recommendedName>
        <fullName evidence="3">Cadherin domain-containing protein</fullName>
    </recommendedName>
</protein>
<dbReference type="InParanoid" id="K3XCC1"/>
<reference evidence="2" key="2">
    <citation type="submission" date="2010-04" db="EMBL/GenBank/DDBJ databases">
        <authorList>
            <person name="Buell R."/>
            <person name="Hamilton J."/>
            <person name="Hostetler J."/>
        </authorList>
    </citation>
    <scope>NUCLEOTIDE SEQUENCE [LARGE SCALE GENOMIC DNA]</scope>
    <source>
        <strain evidence="2">DAOM:BR144</strain>
    </source>
</reference>
<organism evidence="1 2">
    <name type="scientific">Globisporangium ultimum (strain ATCC 200006 / CBS 805.95 / DAOM BR144)</name>
    <name type="common">Pythium ultimum</name>
    <dbReference type="NCBI Taxonomy" id="431595"/>
    <lineage>
        <taxon>Eukaryota</taxon>
        <taxon>Sar</taxon>
        <taxon>Stramenopiles</taxon>
        <taxon>Oomycota</taxon>
        <taxon>Peronosporomycetes</taxon>
        <taxon>Pythiales</taxon>
        <taxon>Pythiaceae</taxon>
        <taxon>Globisporangium</taxon>
    </lineage>
</organism>
<dbReference type="Proteomes" id="UP000019132">
    <property type="component" value="Unassembled WGS sequence"/>
</dbReference>
<evidence type="ECO:0000313" key="2">
    <source>
        <dbReference type="Proteomes" id="UP000019132"/>
    </source>
</evidence>
<name>K3XCC1_GLOUD</name>
<dbReference type="EMBL" id="ADOS01001563">
    <property type="status" value="NOT_ANNOTATED_CDS"/>
    <property type="molecule type" value="Genomic_DNA"/>
</dbReference>
<reference evidence="2" key="1">
    <citation type="journal article" date="2010" name="Genome Biol.">
        <title>Genome sequence of the necrotrophic plant pathogen Pythium ultimum reveals original pathogenicity mechanisms and effector repertoire.</title>
        <authorList>
            <person name="Levesque C.A."/>
            <person name="Brouwer H."/>
            <person name="Cano L."/>
            <person name="Hamilton J.P."/>
            <person name="Holt C."/>
            <person name="Huitema E."/>
            <person name="Raffaele S."/>
            <person name="Robideau G.P."/>
            <person name="Thines M."/>
            <person name="Win J."/>
            <person name="Zerillo M.M."/>
            <person name="Beakes G.W."/>
            <person name="Boore J.L."/>
            <person name="Busam D."/>
            <person name="Dumas B."/>
            <person name="Ferriera S."/>
            <person name="Fuerstenberg S.I."/>
            <person name="Gachon C.M."/>
            <person name="Gaulin E."/>
            <person name="Govers F."/>
            <person name="Grenville-Briggs L."/>
            <person name="Horner N."/>
            <person name="Hostetler J."/>
            <person name="Jiang R.H."/>
            <person name="Johnson J."/>
            <person name="Krajaejun T."/>
            <person name="Lin H."/>
            <person name="Meijer H.J."/>
            <person name="Moore B."/>
            <person name="Morris P."/>
            <person name="Phuntmart V."/>
            <person name="Puiu D."/>
            <person name="Shetty J."/>
            <person name="Stajich J.E."/>
            <person name="Tripathy S."/>
            <person name="Wawra S."/>
            <person name="van West P."/>
            <person name="Whitty B.R."/>
            <person name="Coutinho P.M."/>
            <person name="Henrissat B."/>
            <person name="Martin F."/>
            <person name="Thomas P.D."/>
            <person name="Tyler B.M."/>
            <person name="De Vries R.P."/>
            <person name="Kamoun S."/>
            <person name="Yandell M."/>
            <person name="Tisserat N."/>
            <person name="Buell C.R."/>
        </authorList>
    </citation>
    <scope>NUCLEOTIDE SEQUENCE</scope>
    <source>
        <strain evidence="2">DAOM:BR144</strain>
    </source>
</reference>
<accession>K3XCC1</accession>
<sequence>MVYYPPPNWNYETGAGRGHVVEWLFSVARGDIVHETYADVVIVPRPDSPVIQVPSWVEHPNWSMGDFLSKFRSSCNPIVCDEDSPVLLRGLTVRSADSGDTPSAKSQALFRVSLSVSHGVLTFADKRCITRLFDSSIATSQRRFEFEADVGCINVVLAATSYTGDPNFSGSDTLSVEVVNVETTLSDQVAVPLTVIEINDAPYLVSSEFYDCDEDIPLIIQNIRVVDPDLPVSGTITIGIRAAFGSLALLHPSGVTVTPKSSAAAGFVMQGTLQSINTALASLVYTSGNDWNSVDSTFNSESDGFDTITFQLSDSQSFNSSMTSIRYMYVRPRADPVVISVPQNLPTSNHTDERQGSIHGDEDAWIQVHDLSFASVDDMAKITLQVSLSATSGVLELFTTSGITFLDETRNKRKLFTFKGTFANVNRSVSALRYLPDPNFYGVDQIAITATTVDEYTREESQETTATILVRIDAVNDPPVWDASSADNVVVEPKSPTLIRGVHFEDVDITDAKPGYIALEGSLDHLNFVLHDMVFEFEDIEATQQVFLDLNDIGLTLTVDDRGTFGIGGPR</sequence>
<dbReference type="VEuPathDB" id="FungiDB:PYU1_G014839"/>
<dbReference type="AlphaFoldDB" id="K3XCC1"/>
<evidence type="ECO:0008006" key="3">
    <source>
        <dbReference type="Google" id="ProtNLM"/>
    </source>
</evidence>
<dbReference type="EnsemblProtists" id="PYU1_T014870">
    <property type="protein sequence ID" value="PYU1_T014870"/>
    <property type="gene ID" value="PYU1_G014839"/>
</dbReference>
<dbReference type="eggNOG" id="ENOG502QR77">
    <property type="taxonomic scope" value="Eukaryota"/>
</dbReference>
<proteinExistence type="predicted"/>